<comment type="similarity">
    <text evidence="1">Belongs to the UPF0213 family.</text>
</comment>
<evidence type="ECO:0000313" key="4">
    <source>
        <dbReference type="Proteomes" id="UP000033428"/>
    </source>
</evidence>
<dbReference type="AlphaFoldDB" id="A0A0F0CV63"/>
<reference evidence="3 4" key="1">
    <citation type="submission" date="2015-02" db="EMBL/GenBank/DDBJ databases">
        <title>Single-cell genomics of uncultivated deep-branching MTB reveals a conserved set of magnetosome genes.</title>
        <authorList>
            <person name="Kolinko S."/>
            <person name="Richter M."/>
            <person name="Glockner F.O."/>
            <person name="Brachmann A."/>
            <person name="Schuler D."/>
        </authorList>
    </citation>
    <scope>NUCLEOTIDE SEQUENCE [LARGE SCALE GENOMIC DNA]</scope>
    <source>
        <strain evidence="3">SKK-01</strain>
    </source>
</reference>
<comment type="caution">
    <text evidence="3">The sequence shown here is derived from an EMBL/GenBank/DDBJ whole genome shotgun (WGS) entry which is preliminary data.</text>
</comment>
<dbReference type="CDD" id="cd10449">
    <property type="entry name" value="GIY-YIG_SLX1_like"/>
    <property type="match status" value="1"/>
</dbReference>
<dbReference type="EMBL" id="JYNY01000182">
    <property type="protein sequence ID" value="KJJ85315.1"/>
    <property type="molecule type" value="Genomic_DNA"/>
</dbReference>
<name>A0A0F0CV63_9BACT</name>
<dbReference type="SUPFAM" id="SSF82771">
    <property type="entry name" value="GIY-YIG endonuclease"/>
    <property type="match status" value="1"/>
</dbReference>
<accession>A0A0F0CV63</accession>
<protein>
    <submittedName>
        <fullName evidence="3">GIY-YIG nuclease superfamily protein</fullName>
    </submittedName>
</protein>
<dbReference type="Pfam" id="PF01541">
    <property type="entry name" value="GIY-YIG"/>
    <property type="match status" value="1"/>
</dbReference>
<dbReference type="InterPro" id="IPR050190">
    <property type="entry name" value="UPF0213_domain"/>
</dbReference>
<dbReference type="Proteomes" id="UP000033428">
    <property type="component" value="Unassembled WGS sequence"/>
</dbReference>
<sequence length="101" mass="11819">MPISSGIATGRLRRSRKFIRIEKSNMQYVYVLQSIKDGKWYTGCTEDLRKRFGEHNDGKVMSTKGREPFELIYYEASLNSEDSFAREKYLKSILSGKRLKK</sequence>
<keyword evidence="4" id="KW-1185">Reference proteome</keyword>
<feature type="domain" description="GIY-YIG" evidence="2">
    <location>
        <begin position="25"/>
        <end position="101"/>
    </location>
</feature>
<dbReference type="PROSITE" id="PS50164">
    <property type="entry name" value="GIY_YIG"/>
    <property type="match status" value="1"/>
</dbReference>
<dbReference type="PANTHER" id="PTHR34477:SF1">
    <property type="entry name" value="UPF0213 PROTEIN YHBQ"/>
    <property type="match status" value="1"/>
</dbReference>
<evidence type="ECO:0000313" key="3">
    <source>
        <dbReference type="EMBL" id="KJJ85315.1"/>
    </source>
</evidence>
<dbReference type="InterPro" id="IPR000305">
    <property type="entry name" value="GIY-YIG_endonuc"/>
</dbReference>
<evidence type="ECO:0000256" key="1">
    <source>
        <dbReference type="ARBA" id="ARBA00007435"/>
    </source>
</evidence>
<dbReference type="PANTHER" id="PTHR34477">
    <property type="entry name" value="UPF0213 PROTEIN YHBQ"/>
    <property type="match status" value="1"/>
</dbReference>
<dbReference type="InterPro" id="IPR035901">
    <property type="entry name" value="GIY-YIG_endonuc_sf"/>
</dbReference>
<evidence type="ECO:0000259" key="2">
    <source>
        <dbReference type="PROSITE" id="PS50164"/>
    </source>
</evidence>
<gene>
    <name evidence="3" type="ORF">OMAG_000819</name>
</gene>
<organism evidence="3 4">
    <name type="scientific">Candidatus Omnitrophus magneticus</name>
    <dbReference type="NCBI Taxonomy" id="1609969"/>
    <lineage>
        <taxon>Bacteria</taxon>
        <taxon>Pseudomonadati</taxon>
        <taxon>Candidatus Omnitrophota</taxon>
        <taxon>Candidatus Omnitrophus</taxon>
    </lineage>
</organism>
<proteinExistence type="inferred from homology"/>
<dbReference type="Gene3D" id="3.40.1440.10">
    <property type="entry name" value="GIY-YIG endonuclease"/>
    <property type="match status" value="1"/>
</dbReference>